<comment type="caution">
    <text evidence="2">The sequence shown here is derived from an EMBL/GenBank/DDBJ whole genome shotgun (WGS) entry which is preliminary data.</text>
</comment>
<accession>A0A1R2ANT5</accession>
<feature type="transmembrane region" description="Helical" evidence="1">
    <location>
        <begin position="18"/>
        <end position="39"/>
    </location>
</feature>
<dbReference type="Proteomes" id="UP000187209">
    <property type="component" value="Unassembled WGS sequence"/>
</dbReference>
<keyword evidence="3" id="KW-1185">Reference proteome</keyword>
<keyword evidence="1" id="KW-0472">Membrane</keyword>
<organism evidence="2 3">
    <name type="scientific">Stentor coeruleus</name>
    <dbReference type="NCBI Taxonomy" id="5963"/>
    <lineage>
        <taxon>Eukaryota</taxon>
        <taxon>Sar</taxon>
        <taxon>Alveolata</taxon>
        <taxon>Ciliophora</taxon>
        <taxon>Postciliodesmatophora</taxon>
        <taxon>Heterotrichea</taxon>
        <taxon>Heterotrichida</taxon>
        <taxon>Stentoridae</taxon>
        <taxon>Stentor</taxon>
    </lineage>
</organism>
<keyword evidence="1" id="KW-0812">Transmembrane</keyword>
<sequence length="126" mass="14783">MDRISDCENLPDDYDEMIFGFCSFVMIVSGIFALGYQFCAFFMNYESGNSCLYMLRPIIWICTGIIGFYWNKKTLRTLLCTMVILCLISCVIDYYYALKIFIYSIYNLLFDDINDGGRYTTYCLMI</sequence>
<keyword evidence="1" id="KW-1133">Transmembrane helix</keyword>
<evidence type="ECO:0000256" key="1">
    <source>
        <dbReference type="SAM" id="Phobius"/>
    </source>
</evidence>
<dbReference type="AlphaFoldDB" id="A0A1R2ANT5"/>
<reference evidence="2 3" key="1">
    <citation type="submission" date="2016-11" db="EMBL/GenBank/DDBJ databases">
        <title>The macronuclear genome of Stentor coeruleus: a giant cell with tiny introns.</title>
        <authorList>
            <person name="Slabodnick M."/>
            <person name="Ruby J.G."/>
            <person name="Reiff S.B."/>
            <person name="Swart E.C."/>
            <person name="Gosai S."/>
            <person name="Prabakaran S."/>
            <person name="Witkowska E."/>
            <person name="Larue G.E."/>
            <person name="Fisher S."/>
            <person name="Freeman R.M."/>
            <person name="Gunawardena J."/>
            <person name="Chu W."/>
            <person name="Stover N.A."/>
            <person name="Gregory B.D."/>
            <person name="Nowacki M."/>
            <person name="Derisi J."/>
            <person name="Roy S.W."/>
            <person name="Marshall W.F."/>
            <person name="Sood P."/>
        </authorList>
    </citation>
    <scope>NUCLEOTIDE SEQUENCE [LARGE SCALE GENOMIC DNA]</scope>
    <source>
        <strain evidence="2">WM001</strain>
    </source>
</reference>
<name>A0A1R2ANT5_9CILI</name>
<protein>
    <submittedName>
        <fullName evidence="2">Uncharacterized protein</fullName>
    </submittedName>
</protein>
<proteinExistence type="predicted"/>
<gene>
    <name evidence="2" type="ORF">SteCoe_37066</name>
</gene>
<evidence type="ECO:0000313" key="3">
    <source>
        <dbReference type="Proteomes" id="UP000187209"/>
    </source>
</evidence>
<feature type="transmembrane region" description="Helical" evidence="1">
    <location>
        <begin position="76"/>
        <end position="96"/>
    </location>
</feature>
<dbReference type="EMBL" id="MPUH01001794">
    <property type="protein sequence ID" value="OMJ66182.1"/>
    <property type="molecule type" value="Genomic_DNA"/>
</dbReference>
<feature type="transmembrane region" description="Helical" evidence="1">
    <location>
        <begin position="51"/>
        <end position="70"/>
    </location>
</feature>
<evidence type="ECO:0000313" key="2">
    <source>
        <dbReference type="EMBL" id="OMJ66182.1"/>
    </source>
</evidence>